<feature type="transmembrane region" description="Helical" evidence="7">
    <location>
        <begin position="168"/>
        <end position="188"/>
    </location>
</feature>
<comment type="caution">
    <text evidence="9">The sequence shown here is derived from an EMBL/GenBank/DDBJ whole genome shotgun (WGS) entry which is preliminary data.</text>
</comment>
<name>A0A540LWQ3_MALBA</name>
<dbReference type="Gene3D" id="1.20.1510.10">
    <property type="entry name" value="Cation efflux protein transmembrane domain"/>
    <property type="match status" value="1"/>
</dbReference>
<dbReference type="AlphaFoldDB" id="A0A540LWQ3"/>
<keyword evidence="4 7" id="KW-1133">Transmembrane helix</keyword>
<keyword evidence="5 7" id="KW-0472">Membrane</keyword>
<dbReference type="Pfam" id="PF01545">
    <property type="entry name" value="Cation_efflux"/>
    <property type="match status" value="1"/>
</dbReference>
<evidence type="ECO:0000256" key="1">
    <source>
        <dbReference type="ARBA" id="ARBA00004141"/>
    </source>
</evidence>
<comment type="subcellular location">
    <subcellularLocation>
        <location evidence="1">Membrane</location>
        <topology evidence="1">Multi-pass membrane protein</topology>
    </subcellularLocation>
</comment>
<feature type="transmembrane region" description="Helical" evidence="7">
    <location>
        <begin position="144"/>
        <end position="162"/>
    </location>
</feature>
<feature type="region of interest" description="Disordered" evidence="6">
    <location>
        <begin position="26"/>
        <end position="47"/>
    </location>
</feature>
<evidence type="ECO:0000256" key="7">
    <source>
        <dbReference type="SAM" id="Phobius"/>
    </source>
</evidence>
<evidence type="ECO:0000256" key="2">
    <source>
        <dbReference type="ARBA" id="ARBA00022448"/>
    </source>
</evidence>
<evidence type="ECO:0000313" key="9">
    <source>
        <dbReference type="EMBL" id="TQD90917.1"/>
    </source>
</evidence>
<dbReference type="GO" id="GO:0016020">
    <property type="term" value="C:membrane"/>
    <property type="evidence" value="ECO:0007669"/>
    <property type="project" value="UniProtKB-SubCell"/>
</dbReference>
<reference evidence="9 10" key="1">
    <citation type="journal article" date="2019" name="G3 (Bethesda)">
        <title>Sequencing of a Wild Apple (Malus baccata) Genome Unravels the Differences Between Cultivated and Wild Apple Species Regarding Disease Resistance and Cold Tolerance.</title>
        <authorList>
            <person name="Chen X."/>
        </authorList>
    </citation>
    <scope>NUCLEOTIDE SEQUENCE [LARGE SCALE GENOMIC DNA]</scope>
    <source>
        <strain evidence="10">cv. Shandingzi</strain>
        <tissue evidence="9">Leaves</tissue>
    </source>
</reference>
<keyword evidence="3 7" id="KW-0812">Transmembrane</keyword>
<organism evidence="9 10">
    <name type="scientific">Malus baccata</name>
    <name type="common">Siberian crab apple</name>
    <name type="synonym">Pyrus baccata</name>
    <dbReference type="NCBI Taxonomy" id="106549"/>
    <lineage>
        <taxon>Eukaryota</taxon>
        <taxon>Viridiplantae</taxon>
        <taxon>Streptophyta</taxon>
        <taxon>Embryophyta</taxon>
        <taxon>Tracheophyta</taxon>
        <taxon>Spermatophyta</taxon>
        <taxon>Magnoliopsida</taxon>
        <taxon>eudicotyledons</taxon>
        <taxon>Gunneridae</taxon>
        <taxon>Pentapetalae</taxon>
        <taxon>rosids</taxon>
        <taxon>fabids</taxon>
        <taxon>Rosales</taxon>
        <taxon>Rosaceae</taxon>
        <taxon>Amygdaloideae</taxon>
        <taxon>Maleae</taxon>
        <taxon>Malus</taxon>
    </lineage>
</organism>
<dbReference type="InterPro" id="IPR058533">
    <property type="entry name" value="Cation_efflux_TM"/>
</dbReference>
<dbReference type="GO" id="GO:0008324">
    <property type="term" value="F:monoatomic cation transmembrane transporter activity"/>
    <property type="evidence" value="ECO:0007669"/>
    <property type="project" value="InterPro"/>
</dbReference>
<feature type="domain" description="Cation efflux protein transmembrane" evidence="8">
    <location>
        <begin position="77"/>
        <end position="168"/>
    </location>
</feature>
<dbReference type="PANTHER" id="PTHR43840:SF2">
    <property type="entry name" value="METAL TOLERANCE PROTEIN 9"/>
    <property type="match status" value="1"/>
</dbReference>
<evidence type="ECO:0000256" key="6">
    <source>
        <dbReference type="SAM" id="MobiDB-lite"/>
    </source>
</evidence>
<accession>A0A540LWQ3</accession>
<dbReference type="EMBL" id="VIEB01000438">
    <property type="protein sequence ID" value="TQD90917.1"/>
    <property type="molecule type" value="Genomic_DNA"/>
</dbReference>
<dbReference type="SUPFAM" id="SSF161111">
    <property type="entry name" value="Cation efflux protein transmembrane domain-like"/>
    <property type="match status" value="1"/>
</dbReference>
<feature type="transmembrane region" description="Helical" evidence="7">
    <location>
        <begin position="74"/>
        <end position="93"/>
    </location>
</feature>
<proteinExistence type="predicted"/>
<keyword evidence="2" id="KW-0813">Transport</keyword>
<dbReference type="STRING" id="106549.A0A540LWQ3"/>
<dbReference type="InterPro" id="IPR027469">
    <property type="entry name" value="Cation_efflux_TMD_sf"/>
</dbReference>
<evidence type="ECO:0000256" key="5">
    <source>
        <dbReference type="ARBA" id="ARBA00023136"/>
    </source>
</evidence>
<evidence type="ECO:0000256" key="4">
    <source>
        <dbReference type="ARBA" id="ARBA00022989"/>
    </source>
</evidence>
<sequence>MEIGATSGGRSDALLVSEDDGSWRLDDKEFRLPQQSSTTGDDHDSGRRRFALGSLCAPSKDSDQMKQLAKSERMVVHASNVVNLMLFAAKVYASIMSRSLSVITSTLDSLLDLLSGFILWFTANAMKNPNQFRYPIGKKRMQPVGIIVFASVMATLGLQILLESGRQLASKVVGLAAAVLAVRFFWWIDPTGAIIIALYTINTWAKTVLDNVCALIG</sequence>
<dbReference type="PANTHER" id="PTHR43840">
    <property type="entry name" value="MITOCHONDRIAL METAL TRANSPORTER 1-RELATED"/>
    <property type="match status" value="1"/>
</dbReference>
<gene>
    <name evidence="9" type="ORF">C1H46_023520</name>
</gene>
<evidence type="ECO:0000256" key="3">
    <source>
        <dbReference type="ARBA" id="ARBA00022692"/>
    </source>
</evidence>
<feature type="transmembrane region" description="Helical" evidence="7">
    <location>
        <begin position="99"/>
        <end position="123"/>
    </location>
</feature>
<protein>
    <recommendedName>
        <fullName evidence="8">Cation efflux protein transmembrane domain-containing protein</fullName>
    </recommendedName>
</protein>
<keyword evidence="10" id="KW-1185">Reference proteome</keyword>
<evidence type="ECO:0000259" key="8">
    <source>
        <dbReference type="Pfam" id="PF01545"/>
    </source>
</evidence>
<dbReference type="Proteomes" id="UP000315295">
    <property type="component" value="Unassembled WGS sequence"/>
</dbReference>
<evidence type="ECO:0000313" key="10">
    <source>
        <dbReference type="Proteomes" id="UP000315295"/>
    </source>
</evidence>
<dbReference type="InterPro" id="IPR050291">
    <property type="entry name" value="CDF_Transporter"/>
</dbReference>